<dbReference type="GeneID" id="42855946"/>
<keyword evidence="3 6" id="KW-0812">Transmembrane</keyword>
<feature type="transmembrane region" description="Helical" evidence="6">
    <location>
        <begin position="230"/>
        <end position="251"/>
    </location>
</feature>
<gene>
    <name evidence="8" type="ORF">TQ39_04805</name>
</gene>
<dbReference type="InterPro" id="IPR004869">
    <property type="entry name" value="MMPL_dom"/>
</dbReference>
<feature type="transmembrane region" description="Helical" evidence="6">
    <location>
        <begin position="272"/>
        <end position="295"/>
    </location>
</feature>
<keyword evidence="9" id="KW-1185">Reference proteome</keyword>
<feature type="transmembrane region" description="Helical" evidence="6">
    <location>
        <begin position="546"/>
        <end position="566"/>
    </location>
</feature>
<accession>A0A0D8J1I4</accession>
<feature type="transmembrane region" description="Helical" evidence="6">
    <location>
        <begin position="354"/>
        <end position="373"/>
    </location>
</feature>
<evidence type="ECO:0000259" key="7">
    <source>
        <dbReference type="PROSITE" id="PS50156"/>
    </source>
</evidence>
<keyword evidence="4 6" id="KW-1133">Transmembrane helix</keyword>
<dbReference type="RefSeq" id="WP_050004740.1">
    <property type="nucleotide sequence ID" value="NZ_CAUBPW010000007.1"/>
</dbReference>
<dbReference type="SUPFAM" id="SSF82866">
    <property type="entry name" value="Multidrug efflux transporter AcrB transmembrane domain"/>
    <property type="match status" value="2"/>
</dbReference>
<evidence type="ECO:0000256" key="2">
    <source>
        <dbReference type="ARBA" id="ARBA00022475"/>
    </source>
</evidence>
<dbReference type="PANTHER" id="PTHR33406:SF13">
    <property type="entry name" value="MEMBRANE PROTEIN YDFJ"/>
    <property type="match status" value="1"/>
</dbReference>
<feature type="transmembrane region" description="Helical" evidence="6">
    <location>
        <begin position="301"/>
        <end position="327"/>
    </location>
</feature>
<protein>
    <submittedName>
        <fullName evidence="8">Antibiotic ABC transporter permease</fullName>
    </submittedName>
</protein>
<feature type="transmembrane region" description="Helical" evidence="6">
    <location>
        <begin position="175"/>
        <end position="194"/>
    </location>
</feature>
<dbReference type="Gene3D" id="1.20.1640.10">
    <property type="entry name" value="Multidrug efflux transporter AcrB transmembrane domain"/>
    <property type="match status" value="2"/>
</dbReference>
<feature type="domain" description="SSD" evidence="7">
    <location>
        <begin position="554"/>
        <end position="673"/>
    </location>
</feature>
<feature type="transmembrane region" description="Helical" evidence="6">
    <location>
        <begin position="201"/>
        <end position="224"/>
    </location>
</feature>
<dbReference type="InterPro" id="IPR000731">
    <property type="entry name" value="SSD"/>
</dbReference>
<evidence type="ECO:0000256" key="3">
    <source>
        <dbReference type="ARBA" id="ARBA00022692"/>
    </source>
</evidence>
<feature type="transmembrane region" description="Helical" evidence="6">
    <location>
        <begin position="520"/>
        <end position="539"/>
    </location>
</feature>
<dbReference type="GO" id="GO:0005886">
    <property type="term" value="C:plasma membrane"/>
    <property type="evidence" value="ECO:0007669"/>
    <property type="project" value="UniProtKB-SubCell"/>
</dbReference>
<keyword evidence="5 6" id="KW-0472">Membrane</keyword>
<dbReference type="AlphaFoldDB" id="A0A0D8J1I4"/>
<evidence type="ECO:0000256" key="1">
    <source>
        <dbReference type="ARBA" id="ARBA00004651"/>
    </source>
</evidence>
<comment type="subcellular location">
    <subcellularLocation>
        <location evidence="1">Cell membrane</location>
        <topology evidence="1">Multi-pass membrane protein</topology>
    </subcellularLocation>
</comment>
<name>A0A0D8J1I4_9FIRM</name>
<reference evidence="8" key="1">
    <citation type="submission" date="2015-02" db="EMBL/GenBank/DDBJ databases">
        <title>A novel member of the family Ruminococcaceae isolated from human feces.</title>
        <authorList>
            <person name="Shkoporov A.N."/>
            <person name="Chaplin A.V."/>
            <person name="Motuzova O.V."/>
            <person name="Kafarskaia L.I."/>
            <person name="Khokhlova E.V."/>
            <person name="Efimov B.A."/>
        </authorList>
    </citation>
    <scope>NUCLEOTIDE SEQUENCE [LARGE SCALE GENOMIC DNA]</scope>
    <source>
        <strain evidence="8">585-1</strain>
    </source>
</reference>
<evidence type="ECO:0000256" key="6">
    <source>
        <dbReference type="SAM" id="Phobius"/>
    </source>
</evidence>
<organism evidence="8 9">
    <name type="scientific">Ruthenibacterium lactatiformans</name>
    <dbReference type="NCBI Taxonomy" id="1550024"/>
    <lineage>
        <taxon>Bacteria</taxon>
        <taxon>Bacillati</taxon>
        <taxon>Bacillota</taxon>
        <taxon>Clostridia</taxon>
        <taxon>Eubacteriales</taxon>
        <taxon>Oscillospiraceae</taxon>
        <taxon>Ruthenibacterium</taxon>
    </lineage>
</organism>
<comment type="caution">
    <text evidence="8">The sequence shown here is derived from an EMBL/GenBank/DDBJ whole genome shotgun (WGS) entry which is preliminary data.</text>
</comment>
<evidence type="ECO:0000313" key="8">
    <source>
        <dbReference type="EMBL" id="KJF40830.1"/>
    </source>
</evidence>
<dbReference type="Proteomes" id="UP000032483">
    <property type="component" value="Unassembled WGS sequence"/>
</dbReference>
<evidence type="ECO:0000256" key="4">
    <source>
        <dbReference type="ARBA" id="ARBA00022989"/>
    </source>
</evidence>
<evidence type="ECO:0000256" key="5">
    <source>
        <dbReference type="ARBA" id="ARBA00023136"/>
    </source>
</evidence>
<dbReference type="InterPro" id="IPR050545">
    <property type="entry name" value="Mycobact_MmpL"/>
</dbReference>
<sequence>MEHFARWVVRHRKAVLAAAVLLLIPSVFGAAGTYINYDILTYLPPELDSMVGEGYLEDDFNMASTSMITVENMSTADTLALKSELEAVAGVKNVLWTSDILDVTTPKEMLPADIQKFFYSENGATLLLVQFENPSAHAVTMQAQRTIKDILRKDCFIGGMSAILEDTKSLVNQEMPVYILCAVGACLVVLFLSMKETVVPLIFMLGMVFPIVYNFGTNIFLGQISYITEALATVLQLGVTMDFSIFLLHRFEEEKRSCPDEDEAMVRAVQKTFSSILASSLTTIAGFLAMCTMRLTLGRDIGIVMAKGVLLGVVSTVTILPALILTFRRSIARHTHRTFIPKLRRTSRFVVRRYIPILAVFVLCFIPFSVAQAKTPVYYTLFDSLPQDLAGIQGTSRLKEDFGMTTSHFIIVDDGLPARDMEALTDEIEQVDGIRQVLSYEKFLGGGVPREVLPTEVRQIFCAGGHEMLLANSSYESGTEAQNAQLDALNAIVKRYDPNGVITGEGAMTKDLIEVADVDFRSVSIASIAAVFLIIAISFRSASIPVLLVAAIESAIMINMGIPYFTGTTLPFVASIVIGTIQLGATVDYAILMTTRFREELNAGRSTKDAVQTAVEQCSQSILTSGLTFFAATFSVSLASRMELISSLCRLISRGALISMLVILLVLPALLILTAPLIRKTTYHWLSKEKETKTV</sequence>
<dbReference type="EMBL" id="JXXK01000004">
    <property type="protein sequence ID" value="KJF40830.1"/>
    <property type="molecule type" value="Genomic_DNA"/>
</dbReference>
<evidence type="ECO:0000313" key="9">
    <source>
        <dbReference type="Proteomes" id="UP000032483"/>
    </source>
</evidence>
<feature type="transmembrane region" description="Helical" evidence="6">
    <location>
        <begin position="651"/>
        <end position="678"/>
    </location>
</feature>
<dbReference type="PROSITE" id="PS50156">
    <property type="entry name" value="SSD"/>
    <property type="match status" value="1"/>
</dbReference>
<proteinExistence type="predicted"/>
<keyword evidence="2" id="KW-1003">Cell membrane</keyword>
<feature type="transmembrane region" description="Helical" evidence="6">
    <location>
        <begin position="572"/>
        <end position="592"/>
    </location>
</feature>
<dbReference type="PATRIC" id="fig|1550024.3.peg.1084"/>
<dbReference type="PANTHER" id="PTHR33406">
    <property type="entry name" value="MEMBRANE PROTEIN MJ1562-RELATED"/>
    <property type="match status" value="1"/>
</dbReference>
<dbReference type="Pfam" id="PF03176">
    <property type="entry name" value="MMPL"/>
    <property type="match status" value="2"/>
</dbReference>